<dbReference type="InterPro" id="IPR005122">
    <property type="entry name" value="Uracil-DNA_glycosylase-like"/>
</dbReference>
<feature type="domain" description="Uracil-DNA glycosylase-like" evidence="4">
    <location>
        <begin position="48"/>
        <end position="201"/>
    </location>
</feature>
<dbReference type="SMR" id="A0A015KRV9"/>
<dbReference type="PANTHER" id="PTHR12159">
    <property type="entry name" value="G/T AND G/U MISMATCH-SPECIFIC DNA GLYCOSYLASE"/>
    <property type="match status" value="1"/>
</dbReference>
<sequence>MIPKIQERTLRSSRINPYGLLSSEIKIKTEPAEVNEASLTENVKKPLPDYLEPDLDVVFVGLISGNNASVKHHYYSHPSNIFYLALHQSGFTPVQISPEEDYTLPERFKIGLCNLIRSTENHSSCISREMMDKGLIELWEKMAKIKPKFICLNGKIMYNQLVKSYNSKDDYGLIDYKIPNNQLLNTKLFYVTSTAGTATNLKKEEKINQFKELKKLVGQEKIGIDKMVDKEFVKIKAEKC</sequence>
<organism evidence="5 6">
    <name type="scientific">Rhizophagus irregularis (strain DAOM 197198w)</name>
    <name type="common">Glomus intraradices</name>
    <dbReference type="NCBI Taxonomy" id="1432141"/>
    <lineage>
        <taxon>Eukaryota</taxon>
        <taxon>Fungi</taxon>
        <taxon>Fungi incertae sedis</taxon>
        <taxon>Mucoromycota</taxon>
        <taxon>Glomeromycotina</taxon>
        <taxon>Glomeromycetes</taxon>
        <taxon>Glomerales</taxon>
        <taxon>Glomeraceae</taxon>
        <taxon>Rhizophagus</taxon>
    </lineage>
</organism>
<protein>
    <recommendedName>
        <fullName evidence="4">Uracil-DNA glycosylase-like domain-containing protein</fullName>
    </recommendedName>
</protein>
<dbReference type="GO" id="GO:0006285">
    <property type="term" value="P:base-excision repair, AP site formation"/>
    <property type="evidence" value="ECO:0007669"/>
    <property type="project" value="InterPro"/>
</dbReference>
<dbReference type="GO" id="GO:0008263">
    <property type="term" value="F:pyrimidine-specific mismatch base pair DNA N-glycosylase activity"/>
    <property type="evidence" value="ECO:0007669"/>
    <property type="project" value="TreeGrafter"/>
</dbReference>
<dbReference type="AlphaFoldDB" id="A0A015KRV9"/>
<dbReference type="EMBL" id="JEMT01016611">
    <property type="protein sequence ID" value="EXX70354.1"/>
    <property type="molecule type" value="Genomic_DNA"/>
</dbReference>
<keyword evidence="6" id="KW-1185">Reference proteome</keyword>
<dbReference type="SUPFAM" id="SSF52141">
    <property type="entry name" value="Uracil-DNA glycosylase-like"/>
    <property type="match status" value="1"/>
</dbReference>
<dbReference type="OrthoDB" id="565731at2759"/>
<dbReference type="InterPro" id="IPR036895">
    <property type="entry name" value="Uracil-DNA_glycosylase-like_sf"/>
</dbReference>
<dbReference type="STRING" id="1432141.A0A015KRV9"/>
<dbReference type="PANTHER" id="PTHR12159:SF9">
    <property type="entry name" value="G_T MISMATCH-SPECIFIC THYMINE DNA GLYCOSYLASE"/>
    <property type="match status" value="1"/>
</dbReference>
<dbReference type="CDD" id="cd10028">
    <property type="entry name" value="UDG-F2_TDG_MUG"/>
    <property type="match status" value="1"/>
</dbReference>
<keyword evidence="3" id="KW-0234">DNA repair</keyword>
<dbReference type="GO" id="GO:0004844">
    <property type="term" value="F:uracil DNA N-glycosylase activity"/>
    <property type="evidence" value="ECO:0007669"/>
    <property type="project" value="TreeGrafter"/>
</dbReference>
<comment type="caution">
    <text evidence="5">The sequence shown here is derived from an EMBL/GenBank/DDBJ whole genome shotgun (WGS) entry which is preliminary data.</text>
</comment>
<dbReference type="HOGENOM" id="CLU_042829_3_2_1"/>
<keyword evidence="1" id="KW-0227">DNA damage</keyword>
<gene>
    <name evidence="5" type="ORF">RirG_088260</name>
</gene>
<keyword evidence="2" id="KW-0378">Hydrolase</keyword>
<evidence type="ECO:0000313" key="6">
    <source>
        <dbReference type="Proteomes" id="UP000022910"/>
    </source>
</evidence>
<dbReference type="Proteomes" id="UP000022910">
    <property type="component" value="Unassembled WGS sequence"/>
</dbReference>
<dbReference type="Gene3D" id="3.40.470.10">
    <property type="entry name" value="Uracil-DNA glycosylase-like domain"/>
    <property type="match status" value="1"/>
</dbReference>
<evidence type="ECO:0000259" key="4">
    <source>
        <dbReference type="Pfam" id="PF03167"/>
    </source>
</evidence>
<reference evidence="5 6" key="1">
    <citation type="submission" date="2014-02" db="EMBL/GenBank/DDBJ databases">
        <title>Single nucleus genome sequencing reveals high similarity among nuclei of an endomycorrhizal fungus.</title>
        <authorList>
            <person name="Lin K."/>
            <person name="Geurts R."/>
            <person name="Zhang Z."/>
            <person name="Limpens E."/>
            <person name="Saunders D.G."/>
            <person name="Mu D."/>
            <person name="Pang E."/>
            <person name="Cao H."/>
            <person name="Cha H."/>
            <person name="Lin T."/>
            <person name="Zhou Q."/>
            <person name="Shang Y."/>
            <person name="Li Y."/>
            <person name="Ivanov S."/>
            <person name="Sharma T."/>
            <person name="Velzen R.V."/>
            <person name="Ruijter N.D."/>
            <person name="Aanen D.K."/>
            <person name="Win J."/>
            <person name="Kamoun S."/>
            <person name="Bisseling T."/>
            <person name="Huang S."/>
        </authorList>
    </citation>
    <scope>NUCLEOTIDE SEQUENCE [LARGE SCALE GENOMIC DNA]</scope>
    <source>
        <strain evidence="6">DAOM197198w</strain>
    </source>
</reference>
<accession>A0A015KRV9</accession>
<evidence type="ECO:0000256" key="2">
    <source>
        <dbReference type="ARBA" id="ARBA00022801"/>
    </source>
</evidence>
<proteinExistence type="predicted"/>
<name>A0A015KRV9_RHIIW</name>
<evidence type="ECO:0000313" key="5">
    <source>
        <dbReference type="EMBL" id="EXX70354.1"/>
    </source>
</evidence>
<dbReference type="InterPro" id="IPR015637">
    <property type="entry name" value="MUG/TDG"/>
</dbReference>
<evidence type="ECO:0000256" key="1">
    <source>
        <dbReference type="ARBA" id="ARBA00022763"/>
    </source>
</evidence>
<dbReference type="Pfam" id="PF03167">
    <property type="entry name" value="UDG"/>
    <property type="match status" value="1"/>
</dbReference>
<evidence type="ECO:0000256" key="3">
    <source>
        <dbReference type="ARBA" id="ARBA00023204"/>
    </source>
</evidence>
<dbReference type="OMA" id="MHFPLRG"/>